<keyword evidence="4" id="KW-0132">Cell division</keyword>
<dbReference type="EC" id="2.5.1.7" evidence="11"/>
<dbReference type="GO" id="GO:0019277">
    <property type="term" value="P:UDP-N-acetylgalactosamine biosynthetic process"/>
    <property type="evidence" value="ECO:0007669"/>
    <property type="project" value="InterPro"/>
</dbReference>
<evidence type="ECO:0000313" key="16">
    <source>
        <dbReference type="EMBL" id="KSU14434.1"/>
    </source>
</evidence>
<evidence type="ECO:0000256" key="3">
    <source>
        <dbReference type="ARBA" id="ARBA00022490"/>
    </source>
</evidence>
<evidence type="ECO:0000256" key="5">
    <source>
        <dbReference type="ARBA" id="ARBA00022679"/>
    </source>
</evidence>
<evidence type="ECO:0000256" key="10">
    <source>
        <dbReference type="ARBA" id="ARBA00038367"/>
    </source>
</evidence>
<name>A0A0V8DLI5_LACLL</name>
<dbReference type="InterPro" id="IPR001986">
    <property type="entry name" value="Enolpyruvate_Tfrase_dom"/>
</dbReference>
<keyword evidence="7" id="KW-0573">Peptidoglycan synthesis</keyword>
<comment type="caution">
    <text evidence="16">The sequence shown here is derived from an EMBL/GenBank/DDBJ whole genome shotgun (WGS) entry which is preliminary data.</text>
</comment>
<accession>A0A0V8DLI5</accession>
<dbReference type="InterPro" id="IPR005750">
    <property type="entry name" value="UDP_GlcNAc_COvinyl_MurA"/>
</dbReference>
<comment type="subcellular location">
    <subcellularLocation>
        <location evidence="1">Cytoplasm</location>
    </subcellularLocation>
</comment>
<dbReference type="InterPro" id="IPR036968">
    <property type="entry name" value="Enolpyruvate_Tfrase_sf"/>
</dbReference>
<evidence type="ECO:0000256" key="1">
    <source>
        <dbReference type="ARBA" id="ARBA00004496"/>
    </source>
</evidence>
<dbReference type="InterPro" id="IPR013792">
    <property type="entry name" value="RNA3'P_cycl/enolpyr_Trfase_a/b"/>
</dbReference>
<dbReference type="GO" id="GO:0008360">
    <property type="term" value="P:regulation of cell shape"/>
    <property type="evidence" value="ECO:0007669"/>
    <property type="project" value="UniProtKB-KW"/>
</dbReference>
<dbReference type="SUPFAM" id="SSF55205">
    <property type="entry name" value="EPT/RTPC-like"/>
    <property type="match status" value="1"/>
</dbReference>
<dbReference type="GO" id="GO:0005737">
    <property type="term" value="C:cytoplasm"/>
    <property type="evidence" value="ECO:0007669"/>
    <property type="project" value="UniProtKB-SubCell"/>
</dbReference>
<evidence type="ECO:0000256" key="11">
    <source>
        <dbReference type="ARBA" id="ARBA00039108"/>
    </source>
</evidence>
<dbReference type="PATRIC" id="fig|1360.106.peg.847"/>
<evidence type="ECO:0000259" key="15">
    <source>
        <dbReference type="Pfam" id="PF00275"/>
    </source>
</evidence>
<evidence type="ECO:0000256" key="13">
    <source>
        <dbReference type="ARBA" id="ARBA00042842"/>
    </source>
</evidence>
<dbReference type="InterPro" id="IPR050068">
    <property type="entry name" value="MurA_subfamily"/>
</dbReference>
<evidence type="ECO:0000256" key="9">
    <source>
        <dbReference type="ARBA" id="ARBA00023316"/>
    </source>
</evidence>
<dbReference type="GO" id="GO:0008760">
    <property type="term" value="F:UDP-N-acetylglucosamine 1-carboxyvinyltransferase activity"/>
    <property type="evidence" value="ECO:0007669"/>
    <property type="project" value="UniProtKB-EC"/>
</dbReference>
<dbReference type="NCBIfam" id="NF006873">
    <property type="entry name" value="PRK09369.1"/>
    <property type="match status" value="1"/>
</dbReference>
<dbReference type="CDD" id="cd01555">
    <property type="entry name" value="UdpNAET"/>
    <property type="match status" value="1"/>
</dbReference>
<keyword evidence="5 16" id="KW-0808">Transferase</keyword>
<dbReference type="NCBIfam" id="NF009470">
    <property type="entry name" value="PRK12830.1"/>
    <property type="match status" value="1"/>
</dbReference>
<keyword evidence="3" id="KW-0963">Cytoplasm</keyword>
<dbReference type="AlphaFoldDB" id="A0A0V8DLI5"/>
<comment type="catalytic activity">
    <reaction evidence="14">
        <text>phosphoenolpyruvate + UDP-N-acetyl-alpha-D-glucosamine = UDP-N-acetyl-3-O-(1-carboxyvinyl)-alpha-D-glucosamine + phosphate</text>
        <dbReference type="Rhea" id="RHEA:18681"/>
        <dbReference type="ChEBI" id="CHEBI:43474"/>
        <dbReference type="ChEBI" id="CHEBI:57705"/>
        <dbReference type="ChEBI" id="CHEBI:58702"/>
        <dbReference type="ChEBI" id="CHEBI:68483"/>
        <dbReference type="EC" id="2.5.1.7"/>
    </reaction>
</comment>
<dbReference type="Pfam" id="PF00275">
    <property type="entry name" value="EPSP_synthase"/>
    <property type="match status" value="1"/>
</dbReference>
<sequence>MIPATILANDVVTLEGVPDISDVASLVEIMGAKIERNLEEGRLVIDTRSVVSRPLPYGKINSLRASYYFNGALLGRFGQATVGLPGGCDLGPRPTDLHDKAFKDLGAKKIQEEEAEHLEVIGDSLVGTTIYMDVVSVGATINTMLAASRAKGLTIIENAAREPEIIDVATLLNNMGAQVRGAGTDIIRITGVDEMHGAQHTVIPDRIEAGTYLALAAAMGDGVIIENVIYEHLESFIAKLEEMGVGLTIREDSIEVHKSENLKSVNITSVPYPGFATDLQQPITPLLLKAKGRGSIVDTIYQKRVNHVPELSRMGANISVLDDRIIYDAPNELTGSCVQATDLRAGAALVTAGILPVELQKSLILSLSYLVMTTLLKN</sequence>
<protein>
    <recommendedName>
        <fullName evidence="12">UDP-N-acetylglucosamine 1-carboxyvinyltransferase</fullName>
        <ecNumber evidence="11">2.5.1.7</ecNumber>
    </recommendedName>
    <alternativeName>
        <fullName evidence="13">UDP-N-acetylglucosamine enolpyruvyl transferase</fullName>
    </alternativeName>
</protein>
<dbReference type="PANTHER" id="PTHR43783">
    <property type="entry name" value="UDP-N-ACETYLGLUCOSAMINE 1-CARBOXYVINYLTRANSFERASE"/>
    <property type="match status" value="1"/>
</dbReference>
<dbReference type="PANTHER" id="PTHR43783:SF2">
    <property type="entry name" value="UDP-N-ACETYLGLUCOSAMINE 1-CARBOXYVINYLTRANSFERASE 2"/>
    <property type="match status" value="1"/>
</dbReference>
<evidence type="ECO:0000313" key="17">
    <source>
        <dbReference type="Proteomes" id="UP000054230"/>
    </source>
</evidence>
<evidence type="ECO:0000256" key="7">
    <source>
        <dbReference type="ARBA" id="ARBA00022984"/>
    </source>
</evidence>
<keyword evidence="8" id="KW-0131">Cell cycle</keyword>
<dbReference type="Gene3D" id="3.65.10.10">
    <property type="entry name" value="Enolpyruvate transferase domain"/>
    <property type="match status" value="2"/>
</dbReference>
<dbReference type="GO" id="GO:0051301">
    <property type="term" value="P:cell division"/>
    <property type="evidence" value="ECO:0007669"/>
    <property type="project" value="UniProtKB-KW"/>
</dbReference>
<evidence type="ECO:0000256" key="14">
    <source>
        <dbReference type="ARBA" id="ARBA00047527"/>
    </source>
</evidence>
<dbReference type="GO" id="GO:0071555">
    <property type="term" value="P:cell wall organization"/>
    <property type="evidence" value="ECO:0007669"/>
    <property type="project" value="UniProtKB-KW"/>
</dbReference>
<reference evidence="17" key="1">
    <citation type="submission" date="2015-10" db="EMBL/GenBank/DDBJ databases">
        <title>Draft Genome Sequences of 11 Lactococcus lactis subspecies cremoris strains.</title>
        <authorList>
            <person name="Wels M."/>
            <person name="Backus L."/>
            <person name="Boekhorst J."/>
            <person name="Dijkstra A."/>
            <person name="Beerthuizen M."/>
            <person name="Kelly W."/>
            <person name="Siezen R."/>
            <person name="Bachmann H."/>
            <person name="Van Hijum S."/>
        </authorList>
    </citation>
    <scope>NUCLEOTIDE SEQUENCE [LARGE SCALE GENOMIC DNA]</scope>
    <source>
        <strain evidence="17">LMG8520</strain>
    </source>
</reference>
<keyword evidence="9" id="KW-0961">Cell wall biogenesis/degradation</keyword>
<evidence type="ECO:0000256" key="12">
    <source>
        <dbReference type="ARBA" id="ARBA00039754"/>
    </source>
</evidence>
<evidence type="ECO:0000256" key="4">
    <source>
        <dbReference type="ARBA" id="ARBA00022618"/>
    </source>
</evidence>
<evidence type="ECO:0000256" key="6">
    <source>
        <dbReference type="ARBA" id="ARBA00022960"/>
    </source>
</evidence>
<dbReference type="Proteomes" id="UP000054230">
    <property type="component" value="Unassembled WGS sequence"/>
</dbReference>
<feature type="domain" description="Enolpyruvate transferase" evidence="15">
    <location>
        <begin position="4"/>
        <end position="354"/>
    </location>
</feature>
<comment type="similarity">
    <text evidence="10">Belongs to the EPSP synthase family. MurA subfamily.</text>
</comment>
<evidence type="ECO:0000256" key="8">
    <source>
        <dbReference type="ARBA" id="ARBA00023306"/>
    </source>
</evidence>
<comment type="pathway">
    <text evidence="2">Cell wall biogenesis; peptidoglycan biosynthesis.</text>
</comment>
<keyword evidence="6" id="KW-0133">Cell shape</keyword>
<proteinExistence type="inferred from homology"/>
<gene>
    <name evidence="16" type="ORF">LMG8520_0354</name>
</gene>
<evidence type="ECO:0000256" key="2">
    <source>
        <dbReference type="ARBA" id="ARBA00004752"/>
    </source>
</evidence>
<organism evidence="16 17">
    <name type="scientific">Lactococcus lactis subsp. lactis</name>
    <name type="common">Streptococcus lactis</name>
    <dbReference type="NCBI Taxonomy" id="1360"/>
    <lineage>
        <taxon>Bacteria</taxon>
        <taxon>Bacillati</taxon>
        <taxon>Bacillota</taxon>
        <taxon>Bacilli</taxon>
        <taxon>Lactobacillales</taxon>
        <taxon>Streptococcaceae</taxon>
        <taxon>Lactococcus</taxon>
    </lineage>
</organism>
<dbReference type="EMBL" id="LKLP01000010">
    <property type="protein sequence ID" value="KSU14434.1"/>
    <property type="molecule type" value="Genomic_DNA"/>
</dbReference>
<dbReference type="GO" id="GO:0009252">
    <property type="term" value="P:peptidoglycan biosynthetic process"/>
    <property type="evidence" value="ECO:0007669"/>
    <property type="project" value="UniProtKB-KW"/>
</dbReference>